<dbReference type="AlphaFoldDB" id="A0A0G1RRR8"/>
<dbReference type="InterPro" id="IPR007685">
    <property type="entry name" value="RelA_SpoT"/>
</dbReference>
<dbReference type="InterPro" id="IPR012676">
    <property type="entry name" value="TGS-like"/>
</dbReference>
<dbReference type="CDD" id="cd00077">
    <property type="entry name" value="HDc"/>
    <property type="match status" value="1"/>
</dbReference>
<dbReference type="PATRIC" id="fig|1619001.3.peg.658"/>
<reference evidence="5 6" key="1">
    <citation type="journal article" date="2015" name="Nature">
        <title>rRNA introns, odd ribosomes, and small enigmatic genomes across a large radiation of phyla.</title>
        <authorList>
            <person name="Brown C.T."/>
            <person name="Hug L.A."/>
            <person name="Thomas B.C."/>
            <person name="Sharon I."/>
            <person name="Castelle C.J."/>
            <person name="Singh A."/>
            <person name="Wilkins M.J."/>
            <person name="Williams K.H."/>
            <person name="Banfield J.F."/>
        </authorList>
    </citation>
    <scope>NUCLEOTIDE SEQUENCE [LARGE SCALE GENOMIC DNA]</scope>
</reference>
<dbReference type="SMART" id="SM00471">
    <property type="entry name" value="HDc"/>
    <property type="match status" value="1"/>
</dbReference>
<dbReference type="CDD" id="cd05399">
    <property type="entry name" value="NT_Rel-Spo_like"/>
    <property type="match status" value="1"/>
</dbReference>
<dbReference type="Pfam" id="PF02824">
    <property type="entry name" value="TGS"/>
    <property type="match status" value="1"/>
</dbReference>
<dbReference type="PANTHER" id="PTHR21262">
    <property type="entry name" value="GUANOSINE-3',5'-BIS DIPHOSPHATE 3'-PYROPHOSPHOHYDROLASE"/>
    <property type="match status" value="1"/>
</dbReference>
<feature type="domain" description="TGS" evidence="4">
    <location>
        <begin position="389"/>
        <end position="450"/>
    </location>
</feature>
<dbReference type="SUPFAM" id="SSF81271">
    <property type="entry name" value="TGS-like"/>
    <property type="match status" value="1"/>
</dbReference>
<dbReference type="CDD" id="cd01668">
    <property type="entry name" value="TGS_RSH"/>
    <property type="match status" value="1"/>
</dbReference>
<dbReference type="InterPro" id="IPR033655">
    <property type="entry name" value="TGS_RelA/SpoT"/>
</dbReference>
<dbReference type="InterPro" id="IPR012675">
    <property type="entry name" value="Beta-grasp_dom_sf"/>
</dbReference>
<comment type="pathway">
    <text evidence="1">Purine metabolism.</text>
</comment>
<comment type="similarity">
    <text evidence="2">Belongs to the relA/spoT family.</text>
</comment>
<dbReference type="Gene3D" id="3.10.20.30">
    <property type="match status" value="1"/>
</dbReference>
<dbReference type="EMBL" id="LCMG01000014">
    <property type="protein sequence ID" value="KKU32618.1"/>
    <property type="molecule type" value="Genomic_DNA"/>
</dbReference>
<evidence type="ECO:0000313" key="5">
    <source>
        <dbReference type="EMBL" id="KKU32618.1"/>
    </source>
</evidence>
<accession>A0A0G1RRR8</accession>
<proteinExistence type="inferred from homology"/>
<gene>
    <name evidence="5" type="ORF">UX45_C0014G0004</name>
</gene>
<evidence type="ECO:0000256" key="1">
    <source>
        <dbReference type="ARBA" id="ARBA00025704"/>
    </source>
</evidence>
<dbReference type="NCBIfam" id="TIGR00691">
    <property type="entry name" value="spoT_relA"/>
    <property type="match status" value="1"/>
</dbReference>
<dbReference type="FunFam" id="1.10.3210.10:FF:000001">
    <property type="entry name" value="GTP pyrophosphokinase RelA"/>
    <property type="match status" value="1"/>
</dbReference>
<dbReference type="GO" id="GO:0005886">
    <property type="term" value="C:plasma membrane"/>
    <property type="evidence" value="ECO:0007669"/>
    <property type="project" value="TreeGrafter"/>
</dbReference>
<feature type="domain" description="HD" evidence="3">
    <location>
        <begin position="49"/>
        <end position="147"/>
    </location>
</feature>
<evidence type="ECO:0000313" key="6">
    <source>
        <dbReference type="Proteomes" id="UP000034705"/>
    </source>
</evidence>
<dbReference type="SUPFAM" id="SSF109604">
    <property type="entry name" value="HD-domain/PDEase-like"/>
    <property type="match status" value="1"/>
</dbReference>
<dbReference type="SUPFAM" id="SSF81301">
    <property type="entry name" value="Nucleotidyltransferase"/>
    <property type="match status" value="1"/>
</dbReference>
<dbReference type="InterPro" id="IPR003607">
    <property type="entry name" value="HD/PDEase_dom"/>
</dbReference>
<dbReference type="Pfam" id="PF13328">
    <property type="entry name" value="HD_4"/>
    <property type="match status" value="1"/>
</dbReference>
<dbReference type="SMART" id="SM00954">
    <property type="entry name" value="RelA_SpoT"/>
    <property type="match status" value="1"/>
</dbReference>
<dbReference type="FunFam" id="3.10.20.30:FF:000002">
    <property type="entry name" value="GTP pyrophosphokinase (RelA/SpoT)"/>
    <property type="match status" value="1"/>
</dbReference>
<name>A0A0G1RRR8_9BACT</name>
<dbReference type="GO" id="GO:0015969">
    <property type="term" value="P:guanosine tetraphosphate metabolic process"/>
    <property type="evidence" value="ECO:0007669"/>
    <property type="project" value="InterPro"/>
</dbReference>
<dbReference type="Gene3D" id="1.10.3210.10">
    <property type="entry name" value="Hypothetical protein af1432"/>
    <property type="match status" value="1"/>
</dbReference>
<dbReference type="PANTHER" id="PTHR21262:SF31">
    <property type="entry name" value="GTP PYROPHOSPHOKINASE"/>
    <property type="match status" value="1"/>
</dbReference>
<dbReference type="InterPro" id="IPR043519">
    <property type="entry name" value="NT_sf"/>
</dbReference>
<dbReference type="InterPro" id="IPR006674">
    <property type="entry name" value="HD_domain"/>
</dbReference>
<dbReference type="Pfam" id="PF04607">
    <property type="entry name" value="RelA_SpoT"/>
    <property type="match status" value="1"/>
</dbReference>
<protein>
    <submittedName>
        <fullName evidence="5">(P)ppGpp synthetase I, SpoT/RelA</fullName>
    </submittedName>
</protein>
<sequence>MPEIVYSYQDLETLVKQNYKQPDLELLQRAFELAKRAHRDEYRLTGHPVITHPLAVAYRLAQMKLHLHVIAAGLLHDVVEDTDITLDDLRQQFGDDIATLVDSVTKLKKMKYQGVERYVENMRKMFLAVASDVRVIFMKFADRLHNLQTLYAMPKKKQKRIAEESLEIYAPIAGRLGMNEIKGELEDASFAYLDPKEYEHMRSIVEMKVREKGVFVSHIIHQTEDILSQNAIASASVYGRVKRLYSLHTKLVRYEGDLSKIYDLLAVRIVLQDVEECYTVLGLLHQKWRPVPGRIKDYIAQPKPNGYQSLHTTVFTENGEVVEFQIRTREMHEIAEYGIAAHWRYKEGGNKPSKQLRWIEELVGIQKEIETKKDFLDQLEILKIDVFKDRIFVFTPKGDVIELPEGGTPVDFAYAIHTDIGNKCASVKINGSVANLDTSLKSGDIVDILTDKNRKAPNADWIKFCKTRHARQKIRDATRHTVKGWITHVMQGREKAKKSVKHRST</sequence>
<dbReference type="PROSITE" id="PS51880">
    <property type="entry name" value="TGS"/>
    <property type="match status" value="1"/>
</dbReference>
<dbReference type="Gene3D" id="3.30.460.10">
    <property type="entry name" value="Beta Polymerase, domain 2"/>
    <property type="match status" value="1"/>
</dbReference>
<evidence type="ECO:0000256" key="2">
    <source>
        <dbReference type="RuleBase" id="RU003847"/>
    </source>
</evidence>
<dbReference type="InterPro" id="IPR004811">
    <property type="entry name" value="RelA/Spo_fam"/>
</dbReference>
<organism evidence="5 6">
    <name type="scientific">Candidatus Uhrbacteria bacterium GW2011_GWF2_46_218</name>
    <dbReference type="NCBI Taxonomy" id="1619001"/>
    <lineage>
        <taxon>Bacteria</taxon>
        <taxon>Candidatus Uhriibacteriota</taxon>
    </lineage>
</organism>
<evidence type="ECO:0000259" key="4">
    <source>
        <dbReference type="PROSITE" id="PS51880"/>
    </source>
</evidence>
<dbReference type="InterPro" id="IPR004095">
    <property type="entry name" value="TGS"/>
</dbReference>
<evidence type="ECO:0000259" key="3">
    <source>
        <dbReference type="PROSITE" id="PS51831"/>
    </source>
</evidence>
<comment type="function">
    <text evidence="2">In eubacteria ppGpp (guanosine 3'-diphosphate 5'-diphosphate) is a mediator of the stringent response that coordinates a variety of cellular activities in response to changes in nutritional abundance.</text>
</comment>
<dbReference type="PROSITE" id="PS51831">
    <property type="entry name" value="HD"/>
    <property type="match status" value="1"/>
</dbReference>
<comment type="caution">
    <text evidence="5">The sequence shown here is derived from an EMBL/GenBank/DDBJ whole genome shotgun (WGS) entry which is preliminary data.</text>
</comment>
<dbReference type="Proteomes" id="UP000034705">
    <property type="component" value="Unassembled WGS sequence"/>
</dbReference>